<dbReference type="Pfam" id="PF13676">
    <property type="entry name" value="TIR_2"/>
    <property type="match status" value="1"/>
</dbReference>
<sequence>MKDFFISYNQHDRTWAEWIAWQLEEAGYSVVIQAWDFTGNWIIDMNKAMVDTARTVAVLSPQYLSASYTHTEWANAFRLDPTGEKGLLIPVRVADFAPVGILAQLVYIDFVGQSEETAKERLLQRVRGERGKPGRPPVFPGGQVPAHRLITQKPPFPAREADEAQRRKVRDIVLHWRGLYATRVGALRRAAEQCRDWMEQPPVPFADELIAVLALADSVALDFRQLDLTELEYARAYGLRIHQTVFWGQATTEALSWGDLIDPEKRARWIADSDIRREFDIDDQPGRYGFELLARLLEAALALAQFDISSLPGGYLTGPDLLLPDTLSRYDQLIIASWDDKPGLHVLAAKDELSPLGSLFARNLFLEVLDARRNTEGSLDVLAKDEQHLYYWSRSGQQPVMQFANEPPVLCGAFLSNAPEADAVVINTQGDVLLLSIDGRTVSKPGLLVGTPSDAHCWIDPLTPENWYALALTWEHPFTAGMQVVSGLHGFAKPVFSAPDLWNQASLYPSGMDTGGKDPSSLWNSLCSLTLTTLDGLPCAVVGRQDPWGTGLCFLEPRTLTQVRRPLRIPAPISGVVIAAGRWLVVTLTQRGSEVRDRIMVWDLRAGHDEPVGSWLAEKGDVDAPIIGNEDLNSFDTWQVLRQFDPGSDANFQLCRFRWPSGTVDHLKRFRRLYIWPVAG</sequence>
<dbReference type="SUPFAM" id="SSF52200">
    <property type="entry name" value="Toll/Interleukin receptor TIR domain"/>
    <property type="match status" value="1"/>
</dbReference>
<gene>
    <name evidence="2" type="ORF">GCM10023187_07750</name>
</gene>
<dbReference type="InterPro" id="IPR035897">
    <property type="entry name" value="Toll_tir_struct_dom_sf"/>
</dbReference>
<evidence type="ECO:0000313" key="3">
    <source>
        <dbReference type="Proteomes" id="UP001500936"/>
    </source>
</evidence>
<evidence type="ECO:0000313" key="2">
    <source>
        <dbReference type="EMBL" id="GAA4397852.1"/>
    </source>
</evidence>
<keyword evidence="3" id="KW-1185">Reference proteome</keyword>
<dbReference type="Gene3D" id="3.40.50.10140">
    <property type="entry name" value="Toll/interleukin-1 receptor homology (TIR) domain"/>
    <property type="match status" value="1"/>
</dbReference>
<evidence type="ECO:0000259" key="1">
    <source>
        <dbReference type="PROSITE" id="PS50104"/>
    </source>
</evidence>
<dbReference type="PROSITE" id="PS50104">
    <property type="entry name" value="TIR"/>
    <property type="match status" value="1"/>
</dbReference>
<dbReference type="RefSeq" id="WP_345264142.1">
    <property type="nucleotide sequence ID" value="NZ_BAABHB010000001.1"/>
</dbReference>
<reference evidence="3" key="1">
    <citation type="journal article" date="2019" name="Int. J. Syst. Evol. Microbiol.">
        <title>The Global Catalogue of Microorganisms (GCM) 10K type strain sequencing project: providing services to taxonomists for standard genome sequencing and annotation.</title>
        <authorList>
            <consortium name="The Broad Institute Genomics Platform"/>
            <consortium name="The Broad Institute Genome Sequencing Center for Infectious Disease"/>
            <person name="Wu L."/>
            <person name="Ma J."/>
        </authorList>
    </citation>
    <scope>NUCLEOTIDE SEQUENCE [LARGE SCALE GENOMIC DNA]</scope>
    <source>
        <strain evidence="3">JCM 17925</strain>
    </source>
</reference>
<dbReference type="EMBL" id="BAABHB010000001">
    <property type="protein sequence ID" value="GAA4397852.1"/>
    <property type="molecule type" value="Genomic_DNA"/>
</dbReference>
<organism evidence="2 3">
    <name type="scientific">Nibrella viscosa</name>
    <dbReference type="NCBI Taxonomy" id="1084524"/>
    <lineage>
        <taxon>Bacteria</taxon>
        <taxon>Pseudomonadati</taxon>
        <taxon>Bacteroidota</taxon>
        <taxon>Cytophagia</taxon>
        <taxon>Cytophagales</taxon>
        <taxon>Spirosomataceae</taxon>
        <taxon>Nibrella</taxon>
    </lineage>
</organism>
<protein>
    <recommendedName>
        <fullName evidence="1">TIR domain-containing protein</fullName>
    </recommendedName>
</protein>
<dbReference type="Proteomes" id="UP001500936">
    <property type="component" value="Unassembled WGS sequence"/>
</dbReference>
<dbReference type="InterPro" id="IPR000157">
    <property type="entry name" value="TIR_dom"/>
</dbReference>
<feature type="domain" description="TIR" evidence="1">
    <location>
        <begin position="1"/>
        <end position="130"/>
    </location>
</feature>
<proteinExistence type="predicted"/>
<comment type="caution">
    <text evidence="2">The sequence shown here is derived from an EMBL/GenBank/DDBJ whole genome shotgun (WGS) entry which is preliminary data.</text>
</comment>
<name>A0ABP8JZ57_9BACT</name>
<accession>A0ABP8JZ57</accession>